<dbReference type="Pfam" id="PF13732">
    <property type="entry name" value="DrrA1-3_C"/>
    <property type="match status" value="1"/>
</dbReference>
<evidence type="ECO:0000256" key="4">
    <source>
        <dbReference type="ARBA" id="ARBA00022741"/>
    </source>
</evidence>
<evidence type="ECO:0000313" key="9">
    <source>
        <dbReference type="Proteomes" id="UP000198683"/>
    </source>
</evidence>
<evidence type="ECO:0000256" key="3">
    <source>
        <dbReference type="ARBA" id="ARBA00022448"/>
    </source>
</evidence>
<dbReference type="Gene3D" id="3.40.50.300">
    <property type="entry name" value="P-loop containing nucleotide triphosphate hydrolases"/>
    <property type="match status" value="1"/>
</dbReference>
<accession>A0A1G8ZDS9</accession>
<dbReference type="PANTHER" id="PTHR42711:SF5">
    <property type="entry name" value="ABC TRANSPORTER ATP-BINDING PROTEIN NATA"/>
    <property type="match status" value="1"/>
</dbReference>
<keyword evidence="4" id="KW-0547">Nucleotide-binding</keyword>
<dbReference type="AlphaFoldDB" id="A0A1G8ZDS9"/>
<dbReference type="GO" id="GO:0046677">
    <property type="term" value="P:response to antibiotic"/>
    <property type="evidence" value="ECO:0007669"/>
    <property type="project" value="UniProtKB-KW"/>
</dbReference>
<keyword evidence="3" id="KW-0813">Transport</keyword>
<dbReference type="SUPFAM" id="SSF52540">
    <property type="entry name" value="P-loop containing nucleoside triphosphate hydrolases"/>
    <property type="match status" value="1"/>
</dbReference>
<protein>
    <submittedName>
        <fullName evidence="8">ABC-2 type transport system ATP-binding protein</fullName>
    </submittedName>
</protein>
<dbReference type="GO" id="GO:0005886">
    <property type="term" value="C:plasma membrane"/>
    <property type="evidence" value="ECO:0007669"/>
    <property type="project" value="UniProtKB-SubCell"/>
</dbReference>
<organism evidence="8 9">
    <name type="scientific">Nonomuraea maritima</name>
    <dbReference type="NCBI Taxonomy" id="683260"/>
    <lineage>
        <taxon>Bacteria</taxon>
        <taxon>Bacillati</taxon>
        <taxon>Actinomycetota</taxon>
        <taxon>Actinomycetes</taxon>
        <taxon>Streptosporangiales</taxon>
        <taxon>Streptosporangiaceae</taxon>
        <taxon>Nonomuraea</taxon>
    </lineage>
</organism>
<comment type="subcellular location">
    <subcellularLocation>
        <location evidence="1">Cell membrane</location>
        <topology evidence="1">Peripheral membrane protein</topology>
    </subcellularLocation>
</comment>
<comment type="similarity">
    <text evidence="2">Belongs to the ABC transporter superfamily.</text>
</comment>
<dbReference type="InterPro" id="IPR003593">
    <property type="entry name" value="AAA+_ATPase"/>
</dbReference>
<dbReference type="Proteomes" id="UP000198683">
    <property type="component" value="Unassembled WGS sequence"/>
</dbReference>
<dbReference type="InterPro" id="IPR017871">
    <property type="entry name" value="ABC_transporter-like_CS"/>
</dbReference>
<dbReference type="PROSITE" id="PS50893">
    <property type="entry name" value="ABC_TRANSPORTER_2"/>
    <property type="match status" value="1"/>
</dbReference>
<evidence type="ECO:0000256" key="5">
    <source>
        <dbReference type="ARBA" id="ARBA00022840"/>
    </source>
</evidence>
<evidence type="ECO:0000313" key="8">
    <source>
        <dbReference type="EMBL" id="SDK13286.1"/>
    </source>
</evidence>
<keyword evidence="5 8" id="KW-0067">ATP-binding</keyword>
<evidence type="ECO:0000256" key="1">
    <source>
        <dbReference type="ARBA" id="ARBA00004202"/>
    </source>
</evidence>
<dbReference type="GO" id="GO:0005524">
    <property type="term" value="F:ATP binding"/>
    <property type="evidence" value="ECO:0007669"/>
    <property type="project" value="UniProtKB-KW"/>
</dbReference>
<reference evidence="8 9" key="1">
    <citation type="submission" date="2016-10" db="EMBL/GenBank/DDBJ databases">
        <authorList>
            <person name="de Groot N.N."/>
        </authorList>
    </citation>
    <scope>NUCLEOTIDE SEQUENCE [LARGE SCALE GENOMIC DNA]</scope>
    <source>
        <strain evidence="8 9">CGMCC 4.5681</strain>
    </source>
</reference>
<evidence type="ECO:0000259" key="7">
    <source>
        <dbReference type="PROSITE" id="PS50893"/>
    </source>
</evidence>
<dbReference type="PANTHER" id="PTHR42711">
    <property type="entry name" value="ABC TRANSPORTER ATP-BINDING PROTEIN"/>
    <property type="match status" value="1"/>
</dbReference>
<dbReference type="InterPro" id="IPR003439">
    <property type="entry name" value="ABC_transporter-like_ATP-bd"/>
</dbReference>
<dbReference type="InterPro" id="IPR025302">
    <property type="entry name" value="DrrA1/2-like_C"/>
</dbReference>
<dbReference type="InterPro" id="IPR027417">
    <property type="entry name" value="P-loop_NTPase"/>
</dbReference>
<name>A0A1G8ZDS9_9ACTN</name>
<dbReference type="RefSeq" id="WP_090762700.1">
    <property type="nucleotide sequence ID" value="NZ_FNFB01000005.1"/>
</dbReference>
<keyword evidence="6" id="KW-0046">Antibiotic resistance</keyword>
<dbReference type="Pfam" id="PF00005">
    <property type="entry name" value="ABC_tran"/>
    <property type="match status" value="1"/>
</dbReference>
<dbReference type="OrthoDB" id="9804819at2"/>
<gene>
    <name evidence="8" type="ORF">SAMN05421874_105237</name>
</gene>
<dbReference type="SMART" id="SM00382">
    <property type="entry name" value="AAA"/>
    <property type="match status" value="1"/>
</dbReference>
<dbReference type="GO" id="GO:0016887">
    <property type="term" value="F:ATP hydrolysis activity"/>
    <property type="evidence" value="ECO:0007669"/>
    <property type="project" value="InterPro"/>
</dbReference>
<evidence type="ECO:0000256" key="6">
    <source>
        <dbReference type="ARBA" id="ARBA00023251"/>
    </source>
</evidence>
<dbReference type="PROSITE" id="PS00211">
    <property type="entry name" value="ABC_TRANSPORTER_1"/>
    <property type="match status" value="1"/>
</dbReference>
<dbReference type="STRING" id="683260.SAMN05421874_105237"/>
<dbReference type="InterPro" id="IPR050763">
    <property type="entry name" value="ABC_transporter_ATP-binding"/>
</dbReference>
<keyword evidence="9" id="KW-1185">Reference proteome</keyword>
<proteinExistence type="inferred from homology"/>
<feature type="domain" description="ABC transporter" evidence="7">
    <location>
        <begin position="2"/>
        <end position="236"/>
    </location>
</feature>
<evidence type="ECO:0000256" key="2">
    <source>
        <dbReference type="ARBA" id="ARBA00005417"/>
    </source>
</evidence>
<sequence length="298" mass="32033">MLEISDLRKRFAGGPEAPEGKVALDGISFTVRPGEMYGFVGANGAGKTTTMRIVMGVLQADSGEVRWQGRPLGYDDRKRFGYMPEERGLYQKMKVAEQIEYFGRLQGLGTGEAKKAAADLIERLGLGERRNDAVQALSLGNQQRVQLAVALVHDPAVLVLDEPFSGLDPIAVDALAAVLQERCRGGVPVIFSSHQLELVERLCDSVGIVSAGRMVATGTVSELRAAESGTLRVVVRDATPGWADGLPGTVTIEGDRHILATTGADDQEILRRAMKAGHVEYFGAEQPSLTEIFKEAVA</sequence>
<dbReference type="EMBL" id="FNFB01000005">
    <property type="protein sequence ID" value="SDK13286.1"/>
    <property type="molecule type" value="Genomic_DNA"/>
</dbReference>